<dbReference type="Pfam" id="PF08885">
    <property type="entry name" value="GSCFA"/>
    <property type="match status" value="1"/>
</dbReference>
<dbReference type="InterPro" id="IPR014982">
    <property type="entry name" value="GSCFA"/>
</dbReference>
<organism evidence="2 3">
    <name type="scientific">Candidatus Coprenecus stercoravium</name>
    <dbReference type="NCBI Taxonomy" id="2840735"/>
    <lineage>
        <taxon>Bacteria</taxon>
        <taxon>Pseudomonadati</taxon>
        <taxon>Bacteroidota</taxon>
        <taxon>Bacteroidia</taxon>
        <taxon>Bacteroidales</taxon>
        <taxon>Rikenellaceae</taxon>
        <taxon>Rikenellaceae incertae sedis</taxon>
        <taxon>Candidatus Coprenecus</taxon>
    </lineage>
</organism>
<protein>
    <submittedName>
        <fullName evidence="2">GSCFA domain-containing protein</fullName>
    </submittedName>
</protein>
<evidence type="ECO:0000259" key="1">
    <source>
        <dbReference type="Pfam" id="PF08885"/>
    </source>
</evidence>
<evidence type="ECO:0000313" key="2">
    <source>
        <dbReference type="EMBL" id="HIZ86221.1"/>
    </source>
</evidence>
<sequence>MKPDKIKISDSILSLGSCFSTEMSRRLSGCGYKVLDNPFGVLFNPVSIANAIKFLADRHLFTADDVVPRDTNPVRKSTAGHQSGFVSFYHHGSFVRPTPEEFLNDANTSLEKASEAFRNAQWIIVTFGTAWTYRHIERNITVANCHKHPAWEFRREMLEIDSIVRTWNGITGEYADKRFLFTVSPIRHKKDGMHGNQLSKATLLLAVDRIVSSRPNTCYFPSYEIVLDELRDYKWFAEDQVHPSQEAIDIVWDRFKHAMLE</sequence>
<evidence type="ECO:0000313" key="3">
    <source>
        <dbReference type="Proteomes" id="UP000824115"/>
    </source>
</evidence>
<reference evidence="2" key="2">
    <citation type="submission" date="2021-04" db="EMBL/GenBank/DDBJ databases">
        <authorList>
            <person name="Gilroy R."/>
        </authorList>
    </citation>
    <scope>NUCLEOTIDE SEQUENCE</scope>
    <source>
        <strain evidence="2">Gambia16-554</strain>
    </source>
</reference>
<reference evidence="2" key="1">
    <citation type="journal article" date="2021" name="PeerJ">
        <title>Extensive microbial diversity within the chicken gut microbiome revealed by metagenomics and culture.</title>
        <authorList>
            <person name="Gilroy R."/>
            <person name="Ravi A."/>
            <person name="Getino M."/>
            <person name="Pursley I."/>
            <person name="Horton D.L."/>
            <person name="Alikhan N.F."/>
            <person name="Baker D."/>
            <person name="Gharbi K."/>
            <person name="Hall N."/>
            <person name="Watson M."/>
            <person name="Adriaenssens E.M."/>
            <person name="Foster-Nyarko E."/>
            <person name="Jarju S."/>
            <person name="Secka A."/>
            <person name="Antonio M."/>
            <person name="Oren A."/>
            <person name="Chaudhuri R.R."/>
            <person name="La Ragione R."/>
            <person name="Hildebrand F."/>
            <person name="Pallen M.J."/>
        </authorList>
    </citation>
    <scope>NUCLEOTIDE SEQUENCE</scope>
    <source>
        <strain evidence="2">Gambia16-554</strain>
    </source>
</reference>
<comment type="caution">
    <text evidence="2">The sequence shown here is derived from an EMBL/GenBank/DDBJ whole genome shotgun (WGS) entry which is preliminary data.</text>
</comment>
<gene>
    <name evidence="2" type="ORF">IAC04_06995</name>
</gene>
<accession>A0A9D2GRB4</accession>
<dbReference type="EMBL" id="DXAW01000117">
    <property type="protein sequence ID" value="HIZ86221.1"/>
    <property type="molecule type" value="Genomic_DNA"/>
</dbReference>
<dbReference type="AlphaFoldDB" id="A0A9D2GRB4"/>
<dbReference type="Proteomes" id="UP000824115">
    <property type="component" value="Unassembled WGS sequence"/>
</dbReference>
<name>A0A9D2GRB4_9BACT</name>
<feature type="domain" description="GSCFA" evidence="1">
    <location>
        <begin position="12"/>
        <end position="255"/>
    </location>
</feature>
<proteinExistence type="predicted"/>